<dbReference type="AlphaFoldDB" id="A0A6A1WPG9"/>
<sequence length="68" mass="7923">MALKSNIVDHEKEEEDEGSNDEDIALIKRNFKSFLKKKQGEEGLQEGLVQRREKGVNYMLQCKKSRLI</sequence>
<feature type="compositionally biased region" description="Acidic residues" evidence="1">
    <location>
        <begin position="12"/>
        <end position="21"/>
    </location>
</feature>
<keyword evidence="3" id="KW-1185">Reference proteome</keyword>
<comment type="caution">
    <text evidence="2">The sequence shown here is derived from an EMBL/GenBank/DDBJ whole genome shotgun (WGS) entry which is preliminary data.</text>
</comment>
<dbReference type="Proteomes" id="UP000516437">
    <property type="component" value="Chromosome 1"/>
</dbReference>
<proteinExistence type="predicted"/>
<feature type="region of interest" description="Disordered" evidence="1">
    <location>
        <begin position="1"/>
        <end position="21"/>
    </location>
</feature>
<dbReference type="EMBL" id="RXIC02000019">
    <property type="protein sequence ID" value="KAB1226476.1"/>
    <property type="molecule type" value="Genomic_DNA"/>
</dbReference>
<evidence type="ECO:0000313" key="3">
    <source>
        <dbReference type="Proteomes" id="UP000516437"/>
    </source>
</evidence>
<organism evidence="2 3">
    <name type="scientific">Morella rubra</name>
    <name type="common">Chinese bayberry</name>
    <dbReference type="NCBI Taxonomy" id="262757"/>
    <lineage>
        <taxon>Eukaryota</taxon>
        <taxon>Viridiplantae</taxon>
        <taxon>Streptophyta</taxon>
        <taxon>Embryophyta</taxon>
        <taxon>Tracheophyta</taxon>
        <taxon>Spermatophyta</taxon>
        <taxon>Magnoliopsida</taxon>
        <taxon>eudicotyledons</taxon>
        <taxon>Gunneridae</taxon>
        <taxon>Pentapetalae</taxon>
        <taxon>rosids</taxon>
        <taxon>fabids</taxon>
        <taxon>Fagales</taxon>
        <taxon>Myricaceae</taxon>
        <taxon>Morella</taxon>
    </lineage>
</organism>
<gene>
    <name evidence="2" type="ORF">CJ030_MR1G014058</name>
</gene>
<protein>
    <submittedName>
        <fullName evidence="2">Uncharacterized protein</fullName>
    </submittedName>
</protein>
<evidence type="ECO:0000313" key="2">
    <source>
        <dbReference type="EMBL" id="KAB1226476.1"/>
    </source>
</evidence>
<accession>A0A6A1WPG9</accession>
<name>A0A6A1WPG9_9ROSI</name>
<reference evidence="2 3" key="1">
    <citation type="journal article" date="2019" name="Plant Biotechnol. J.">
        <title>The red bayberry genome and genetic basis of sex determination.</title>
        <authorList>
            <person name="Jia H.M."/>
            <person name="Jia H.J."/>
            <person name="Cai Q.L."/>
            <person name="Wang Y."/>
            <person name="Zhao H.B."/>
            <person name="Yang W.F."/>
            <person name="Wang G.Y."/>
            <person name="Li Y.H."/>
            <person name="Zhan D.L."/>
            <person name="Shen Y.T."/>
            <person name="Niu Q.F."/>
            <person name="Chang L."/>
            <person name="Qiu J."/>
            <person name="Zhao L."/>
            <person name="Xie H.B."/>
            <person name="Fu W.Y."/>
            <person name="Jin J."/>
            <person name="Li X.W."/>
            <person name="Jiao Y."/>
            <person name="Zhou C.C."/>
            <person name="Tu T."/>
            <person name="Chai C.Y."/>
            <person name="Gao J.L."/>
            <person name="Fan L.J."/>
            <person name="van de Weg E."/>
            <person name="Wang J.Y."/>
            <person name="Gao Z.S."/>
        </authorList>
    </citation>
    <scope>NUCLEOTIDE SEQUENCE [LARGE SCALE GENOMIC DNA]</scope>
    <source>
        <tissue evidence="2">Leaves</tissue>
    </source>
</reference>
<evidence type="ECO:0000256" key="1">
    <source>
        <dbReference type="SAM" id="MobiDB-lite"/>
    </source>
</evidence>